<dbReference type="InterPro" id="IPR052082">
    <property type="entry name" value="Myelin_sheath_structural"/>
</dbReference>
<dbReference type="Proteomes" id="UP000646548">
    <property type="component" value="Unassembled WGS sequence"/>
</dbReference>
<keyword evidence="2" id="KW-0539">Nucleus</keyword>
<dbReference type="EMBL" id="WKFB01000006">
    <property type="protein sequence ID" value="KAF6739428.1"/>
    <property type="molecule type" value="Genomic_DNA"/>
</dbReference>
<dbReference type="GO" id="GO:0043484">
    <property type="term" value="P:regulation of RNA splicing"/>
    <property type="evidence" value="ECO:0007669"/>
    <property type="project" value="TreeGrafter"/>
</dbReference>
<accession>A0A834FRV3</accession>
<feature type="compositionally biased region" description="Basic and acidic residues" evidence="3">
    <location>
        <begin position="347"/>
        <end position="356"/>
    </location>
</feature>
<comment type="caution">
    <text evidence="4">The sequence shown here is derived from an EMBL/GenBank/DDBJ whole genome shotgun (WGS) entry which is preliminary data.</text>
</comment>
<organism evidence="4 5">
    <name type="scientific">Oryzias melastigma</name>
    <name type="common">Marine medaka</name>
    <dbReference type="NCBI Taxonomy" id="30732"/>
    <lineage>
        <taxon>Eukaryota</taxon>
        <taxon>Metazoa</taxon>
        <taxon>Chordata</taxon>
        <taxon>Craniata</taxon>
        <taxon>Vertebrata</taxon>
        <taxon>Euteleostomi</taxon>
        <taxon>Actinopterygii</taxon>
        <taxon>Neopterygii</taxon>
        <taxon>Teleostei</taxon>
        <taxon>Neoteleostei</taxon>
        <taxon>Acanthomorphata</taxon>
        <taxon>Ovalentaria</taxon>
        <taxon>Atherinomorphae</taxon>
        <taxon>Beloniformes</taxon>
        <taxon>Adrianichthyidae</taxon>
        <taxon>Oryziinae</taxon>
        <taxon>Oryzias</taxon>
    </lineage>
</organism>
<sequence>MARHRRGRSLSEALTLDQLEEGGVVISSISNPKHSQDLKEGDEIMGATINFDQLSKEEVLKVLKLMEPFEDKIQVHTRNNLSKSLSDLDVCARNPEKMLTDSYSKLYKTKIKKFLKDDLPSDEGSIASGEPTATPASKVKPKHDTELPRLGVDFGLLKPKTPKTDASSDLTDDSNMALPSLSLGFNGGSQSDTEEPRLDLNTPKTFPEGLKAKTFGDPEVDFELKDLDVAVPMVEADLKREDIPTTSVDGPKLNIKGTSPQSKGPKYNFPKLSISGPSLNGPEGQIDLPDVATKQEPSGKPSVKKSKRIKPPDLNLDDPSSFVEFLELKSGDLDLDSPSHGLPNLEFDAKTKDDVKRPKKKAIDLSVPSVGIKSSTKKYKPPKFEMPKFDLPEIPIPDLDGDFKQADVQLTTPDNDITFPDGELNIQGPSGKPHHRSSGLDIDNPSAKFQGPSPKMYTNVSMKTPVLDIDQDVRLRPNRRASRSNVRSSYPAANAALYPHMDFRHSDLNIDDFTGKDYVLRARGSNLDLSERHNYGQMIPTPRVHVDSRGSRKPRPMTTNDFTLPGLSHSLHKVPQYGSDGYLVTVFPNQTPNSKMQNLKYNTPKRQNFLPTNLDLDVPYQNNLKGSTFFFSNVV</sequence>
<dbReference type="PANTHER" id="PTHR23348:SF16">
    <property type="entry name" value="LEUCINE RICH REPEAT FAMILY PROTEIN"/>
    <property type="match status" value="1"/>
</dbReference>
<feature type="region of interest" description="Disordered" evidence="3">
    <location>
        <begin position="420"/>
        <end position="453"/>
    </location>
</feature>
<evidence type="ECO:0000313" key="5">
    <source>
        <dbReference type="Proteomes" id="UP000646548"/>
    </source>
</evidence>
<feature type="region of interest" description="Disordered" evidence="3">
    <location>
        <begin position="241"/>
        <end position="316"/>
    </location>
</feature>
<reference evidence="4" key="1">
    <citation type="journal article" name="BMC Genomics">
        <title>Long-read sequencing and de novo genome assembly of marine medaka (Oryzias melastigma).</title>
        <authorList>
            <person name="Liang P."/>
            <person name="Saqib H.S.A."/>
            <person name="Ni X."/>
            <person name="Shen Y."/>
        </authorList>
    </citation>
    <scope>NUCLEOTIDE SEQUENCE</scope>
    <source>
        <strain evidence="4">Bigg-433</strain>
    </source>
</reference>
<evidence type="ECO:0000256" key="3">
    <source>
        <dbReference type="SAM" id="MobiDB-lite"/>
    </source>
</evidence>
<protein>
    <submittedName>
        <fullName evidence="4">Neuroblast differentiation-associated protein AHNAK</fullName>
    </submittedName>
</protein>
<feature type="region of interest" description="Disordered" evidence="3">
    <location>
        <begin position="333"/>
        <end position="360"/>
    </location>
</feature>
<dbReference type="PANTHER" id="PTHR23348">
    <property type="entry name" value="PERIAXIN/AHNAK"/>
    <property type="match status" value="1"/>
</dbReference>
<dbReference type="GO" id="GO:0005737">
    <property type="term" value="C:cytoplasm"/>
    <property type="evidence" value="ECO:0007669"/>
    <property type="project" value="TreeGrafter"/>
</dbReference>
<evidence type="ECO:0000256" key="1">
    <source>
        <dbReference type="ARBA" id="ARBA00004123"/>
    </source>
</evidence>
<comment type="subcellular location">
    <subcellularLocation>
        <location evidence="1">Nucleus</location>
    </subcellularLocation>
</comment>
<proteinExistence type="predicted"/>
<gene>
    <name evidence="4" type="ORF">FQA47_018255</name>
</gene>
<name>A0A834FRV3_ORYME</name>
<feature type="region of interest" description="Disordered" evidence="3">
    <location>
        <begin position="119"/>
        <end position="211"/>
    </location>
</feature>
<evidence type="ECO:0000313" key="4">
    <source>
        <dbReference type="EMBL" id="KAF6739428.1"/>
    </source>
</evidence>
<evidence type="ECO:0000256" key="2">
    <source>
        <dbReference type="ARBA" id="ARBA00023242"/>
    </source>
</evidence>
<dbReference type="AlphaFoldDB" id="A0A834FRV3"/>
<dbReference type="GO" id="GO:0005634">
    <property type="term" value="C:nucleus"/>
    <property type="evidence" value="ECO:0007669"/>
    <property type="project" value="UniProtKB-SubCell"/>
</dbReference>